<dbReference type="SUPFAM" id="SSF51246">
    <property type="entry name" value="Rudiment single hybrid motif"/>
    <property type="match status" value="1"/>
</dbReference>
<name>A0A328VFZ0_9CHLR</name>
<dbReference type="PANTHER" id="PTHR43472">
    <property type="entry name" value="PHOSPHORIBOSYLAMINE--GLYCINE LIGASE"/>
    <property type="match status" value="1"/>
</dbReference>
<keyword evidence="10" id="KW-0464">Manganese</keyword>
<evidence type="ECO:0000256" key="7">
    <source>
        <dbReference type="ARBA" id="ARBA00022741"/>
    </source>
</evidence>
<dbReference type="RefSeq" id="WP_112430352.1">
    <property type="nucleotide sequence ID" value="NZ_MCIF01000002.1"/>
</dbReference>
<dbReference type="PROSITE" id="PS00184">
    <property type="entry name" value="GARS"/>
    <property type="match status" value="1"/>
</dbReference>
<comment type="similarity">
    <text evidence="11 14">Belongs to the GARS family.</text>
</comment>
<evidence type="ECO:0000256" key="15">
    <source>
        <dbReference type="PROSITE-ProRule" id="PRU00409"/>
    </source>
</evidence>
<dbReference type="EMBL" id="MCIF01000002">
    <property type="protein sequence ID" value="RAQ96626.1"/>
    <property type="molecule type" value="Genomic_DNA"/>
</dbReference>
<comment type="cofactor">
    <cofactor evidence="1">
        <name>Mn(2+)</name>
        <dbReference type="ChEBI" id="CHEBI:29035"/>
    </cofactor>
</comment>
<evidence type="ECO:0000256" key="14">
    <source>
        <dbReference type="HAMAP-Rule" id="MF_00138"/>
    </source>
</evidence>
<dbReference type="Gene3D" id="3.40.50.20">
    <property type="match status" value="1"/>
</dbReference>
<evidence type="ECO:0000313" key="17">
    <source>
        <dbReference type="EMBL" id="RAQ96626.1"/>
    </source>
</evidence>
<dbReference type="InterPro" id="IPR011761">
    <property type="entry name" value="ATP-grasp"/>
</dbReference>
<dbReference type="GO" id="GO:0004637">
    <property type="term" value="F:phosphoribosylamine-glycine ligase activity"/>
    <property type="evidence" value="ECO:0007669"/>
    <property type="project" value="UniProtKB-UniRule"/>
</dbReference>
<dbReference type="Gene3D" id="3.90.600.10">
    <property type="entry name" value="Phosphoribosylglycinamide synthetase, C-terminal domain"/>
    <property type="match status" value="1"/>
</dbReference>
<dbReference type="AlphaFoldDB" id="A0A328VFZ0"/>
<accession>A0A328VFZ0</accession>
<evidence type="ECO:0000256" key="10">
    <source>
        <dbReference type="ARBA" id="ARBA00023211"/>
    </source>
</evidence>
<evidence type="ECO:0000256" key="1">
    <source>
        <dbReference type="ARBA" id="ARBA00001936"/>
    </source>
</evidence>
<organism evidence="17 18">
    <name type="scientific">Thermogemmatispora tikiterensis</name>
    <dbReference type="NCBI Taxonomy" id="1825093"/>
    <lineage>
        <taxon>Bacteria</taxon>
        <taxon>Bacillati</taxon>
        <taxon>Chloroflexota</taxon>
        <taxon>Ktedonobacteria</taxon>
        <taxon>Thermogemmatisporales</taxon>
        <taxon>Thermogemmatisporaceae</taxon>
        <taxon>Thermogemmatispora</taxon>
    </lineage>
</organism>
<feature type="domain" description="ATP-grasp" evidence="16">
    <location>
        <begin position="107"/>
        <end position="316"/>
    </location>
</feature>
<dbReference type="GO" id="GO:0005524">
    <property type="term" value="F:ATP binding"/>
    <property type="evidence" value="ECO:0007669"/>
    <property type="project" value="UniProtKB-UniRule"/>
</dbReference>
<keyword evidence="8 14" id="KW-0658">Purine biosynthesis</keyword>
<dbReference type="InterPro" id="IPR020560">
    <property type="entry name" value="PRibGlycinamide_synth_C-dom"/>
</dbReference>
<dbReference type="GO" id="GO:0009113">
    <property type="term" value="P:purine nucleobase biosynthetic process"/>
    <property type="evidence" value="ECO:0007669"/>
    <property type="project" value="InterPro"/>
</dbReference>
<dbReference type="FunFam" id="3.90.600.10:FF:000001">
    <property type="entry name" value="Trifunctional purine biosynthetic protein adenosine-3"/>
    <property type="match status" value="1"/>
</dbReference>
<dbReference type="Pfam" id="PF02843">
    <property type="entry name" value="GARS_C"/>
    <property type="match status" value="1"/>
</dbReference>
<evidence type="ECO:0000256" key="11">
    <source>
        <dbReference type="ARBA" id="ARBA00038345"/>
    </source>
</evidence>
<comment type="caution">
    <text evidence="17">The sequence shown here is derived from an EMBL/GenBank/DDBJ whole genome shotgun (WGS) entry which is preliminary data.</text>
</comment>
<keyword evidence="9 15" id="KW-0067">ATP-binding</keyword>
<keyword evidence="18" id="KW-1185">Reference proteome</keyword>
<keyword evidence="5 14" id="KW-0436">Ligase</keyword>
<dbReference type="InterPro" id="IPR037123">
    <property type="entry name" value="PRibGlycinamide_synth_C_sf"/>
</dbReference>
<gene>
    <name evidence="14" type="primary">purD</name>
    <name evidence="17" type="ORF">A4R35_13870</name>
</gene>
<evidence type="ECO:0000313" key="18">
    <source>
        <dbReference type="Proteomes" id="UP000248706"/>
    </source>
</evidence>
<dbReference type="InterPro" id="IPR020561">
    <property type="entry name" value="PRibGlycinamid_synth_ATP-grasp"/>
</dbReference>
<dbReference type="InterPro" id="IPR020559">
    <property type="entry name" value="PRibGlycinamide_synth_CS"/>
</dbReference>
<proteinExistence type="inferred from homology"/>
<dbReference type="PROSITE" id="PS50975">
    <property type="entry name" value="ATP_GRASP"/>
    <property type="match status" value="1"/>
</dbReference>
<dbReference type="Gene3D" id="3.30.470.20">
    <property type="entry name" value="ATP-grasp fold, B domain"/>
    <property type="match status" value="1"/>
</dbReference>
<comment type="cofactor">
    <cofactor evidence="2">
        <name>Mg(2+)</name>
        <dbReference type="ChEBI" id="CHEBI:18420"/>
    </cofactor>
</comment>
<keyword evidence="6" id="KW-0479">Metal-binding</keyword>
<dbReference type="InterPro" id="IPR016185">
    <property type="entry name" value="PreATP-grasp_dom_sf"/>
</dbReference>
<dbReference type="Proteomes" id="UP000248706">
    <property type="component" value="Unassembled WGS sequence"/>
</dbReference>
<dbReference type="InterPro" id="IPR000115">
    <property type="entry name" value="PRibGlycinamide_synth"/>
</dbReference>
<comment type="pathway">
    <text evidence="3 14">Purine metabolism; IMP biosynthesis via de novo pathway; N(1)-(5-phospho-D-ribosyl)glycinamide from 5-phospho-alpha-D-ribose 1-diphosphate: step 2/2.</text>
</comment>
<dbReference type="Pfam" id="PF02844">
    <property type="entry name" value="GARS_N"/>
    <property type="match status" value="1"/>
</dbReference>
<keyword evidence="7 15" id="KW-0547">Nucleotide-binding</keyword>
<dbReference type="PANTHER" id="PTHR43472:SF1">
    <property type="entry name" value="PHOSPHORIBOSYLAMINE--GLYCINE LIGASE, CHLOROPLASTIC"/>
    <property type="match status" value="1"/>
</dbReference>
<dbReference type="EC" id="6.3.4.13" evidence="4 14"/>
<dbReference type="SMART" id="SM01209">
    <property type="entry name" value="GARS_A"/>
    <property type="match status" value="1"/>
</dbReference>
<evidence type="ECO:0000256" key="5">
    <source>
        <dbReference type="ARBA" id="ARBA00022598"/>
    </source>
</evidence>
<reference evidence="17 18" key="1">
    <citation type="submission" date="2016-08" db="EMBL/GenBank/DDBJ databases">
        <title>Analysis of Carbohydrate Active Enzymes in Thermogemmatispora T81 Reveals Carbohydrate Degradation Ability.</title>
        <authorList>
            <person name="Tomazini A."/>
            <person name="Lal S."/>
            <person name="Stott M."/>
            <person name="Henrissat B."/>
            <person name="Polikarpov I."/>
            <person name="Sparling R."/>
            <person name="Levin D.B."/>
        </authorList>
    </citation>
    <scope>NUCLEOTIDE SEQUENCE [LARGE SCALE GENOMIC DNA]</scope>
    <source>
        <strain evidence="17 18">T81</strain>
    </source>
</reference>
<dbReference type="GO" id="GO:0046872">
    <property type="term" value="F:metal ion binding"/>
    <property type="evidence" value="ECO:0007669"/>
    <property type="project" value="UniProtKB-KW"/>
</dbReference>
<dbReference type="FunFam" id="3.40.50.20:FF:000006">
    <property type="entry name" value="Phosphoribosylamine--glycine ligase, chloroplastic"/>
    <property type="match status" value="1"/>
</dbReference>
<dbReference type="GO" id="GO:0006189">
    <property type="term" value="P:'de novo' IMP biosynthetic process"/>
    <property type="evidence" value="ECO:0007669"/>
    <property type="project" value="UniProtKB-UniRule"/>
</dbReference>
<dbReference type="OrthoDB" id="9807240at2"/>
<dbReference type="InterPro" id="IPR013815">
    <property type="entry name" value="ATP_grasp_subdomain_1"/>
</dbReference>
<evidence type="ECO:0000256" key="3">
    <source>
        <dbReference type="ARBA" id="ARBA00005174"/>
    </source>
</evidence>
<evidence type="ECO:0000256" key="4">
    <source>
        <dbReference type="ARBA" id="ARBA00013255"/>
    </source>
</evidence>
<dbReference type="SUPFAM" id="SSF52440">
    <property type="entry name" value="PreATP-grasp domain"/>
    <property type="match status" value="1"/>
</dbReference>
<evidence type="ECO:0000256" key="2">
    <source>
        <dbReference type="ARBA" id="ARBA00001946"/>
    </source>
</evidence>
<dbReference type="UniPathway" id="UPA00074">
    <property type="reaction ID" value="UER00125"/>
</dbReference>
<sequence length="423" mass="45080">MRVLVIGSGAREHALLWKLAQSRRVSQLWAAPGNPGMAALAECVPIGLNELERLADFAEQQAIELTVVGPEAPLIAGLVDVFRARGLPIFGPTQAGAMLEGSKAFAKELMETAGIPTAQHRTFRDPAAAFAYLEEHGAPVVVKADGNAAGKGAIVALDLETARTAVRQMMVERVFGSAGEVVVIEDYLQGDEIGSTALCNGTSFVPLVLTQDHKRALDNDEGLNTGGMGAYAPLPFVSAEAERAVHERIIAATLRALQEHGIAFSGVLYSNIMLTERGPMVLEHNTRFGDPETQAMMLLLAADLLDLLQAPERLASDSLWHPGYAVSLTLASGGYPGSYRTGLPIEGLAEAGRLEQVQVFHAGTALHDGKLVTAGGRVLSVAAYGTTLAEAVERAYEAARLIRFEGMHYRRDIAKRGLRALQS</sequence>
<protein>
    <recommendedName>
        <fullName evidence="4 14">Phosphoribosylamine--glycine ligase</fullName>
        <ecNumber evidence="4 14">6.3.4.13</ecNumber>
    </recommendedName>
    <alternativeName>
        <fullName evidence="14">GARS</fullName>
    </alternativeName>
    <alternativeName>
        <fullName evidence="12 14">Glycinamide ribonucleotide synthetase</fullName>
    </alternativeName>
    <alternativeName>
        <fullName evidence="13 14">Phosphoribosylglycinamide synthetase</fullName>
    </alternativeName>
</protein>
<evidence type="ECO:0000256" key="6">
    <source>
        <dbReference type="ARBA" id="ARBA00022723"/>
    </source>
</evidence>
<evidence type="ECO:0000256" key="12">
    <source>
        <dbReference type="ARBA" id="ARBA00042242"/>
    </source>
</evidence>
<evidence type="ECO:0000259" key="16">
    <source>
        <dbReference type="PROSITE" id="PS50975"/>
    </source>
</evidence>
<evidence type="ECO:0000256" key="13">
    <source>
        <dbReference type="ARBA" id="ARBA00042864"/>
    </source>
</evidence>
<evidence type="ECO:0000256" key="9">
    <source>
        <dbReference type="ARBA" id="ARBA00022840"/>
    </source>
</evidence>
<dbReference type="SUPFAM" id="SSF56059">
    <property type="entry name" value="Glutathione synthetase ATP-binding domain-like"/>
    <property type="match status" value="1"/>
</dbReference>
<comment type="catalytic activity">
    <reaction evidence="14">
        <text>5-phospho-beta-D-ribosylamine + glycine + ATP = N(1)-(5-phospho-beta-D-ribosyl)glycinamide + ADP + phosphate + H(+)</text>
        <dbReference type="Rhea" id="RHEA:17453"/>
        <dbReference type="ChEBI" id="CHEBI:15378"/>
        <dbReference type="ChEBI" id="CHEBI:30616"/>
        <dbReference type="ChEBI" id="CHEBI:43474"/>
        <dbReference type="ChEBI" id="CHEBI:57305"/>
        <dbReference type="ChEBI" id="CHEBI:58681"/>
        <dbReference type="ChEBI" id="CHEBI:143788"/>
        <dbReference type="ChEBI" id="CHEBI:456216"/>
        <dbReference type="EC" id="6.3.4.13"/>
    </reaction>
</comment>
<dbReference type="HAMAP" id="MF_00138">
    <property type="entry name" value="GARS"/>
    <property type="match status" value="1"/>
</dbReference>
<dbReference type="InterPro" id="IPR011054">
    <property type="entry name" value="Rudment_hybrid_motif"/>
</dbReference>
<dbReference type="SMART" id="SM01210">
    <property type="entry name" value="GARS_C"/>
    <property type="match status" value="1"/>
</dbReference>
<dbReference type="Gene3D" id="3.30.1490.20">
    <property type="entry name" value="ATP-grasp fold, A domain"/>
    <property type="match status" value="1"/>
</dbReference>
<dbReference type="NCBIfam" id="TIGR00877">
    <property type="entry name" value="purD"/>
    <property type="match status" value="1"/>
</dbReference>
<dbReference type="Pfam" id="PF01071">
    <property type="entry name" value="GARS_A"/>
    <property type="match status" value="1"/>
</dbReference>
<dbReference type="InterPro" id="IPR020562">
    <property type="entry name" value="PRibGlycinamide_synth_N"/>
</dbReference>
<evidence type="ECO:0000256" key="8">
    <source>
        <dbReference type="ARBA" id="ARBA00022755"/>
    </source>
</evidence>